<accession>A0A1E3VWL6</accession>
<feature type="transmembrane region" description="Helical" evidence="5">
    <location>
        <begin position="98"/>
        <end position="125"/>
    </location>
</feature>
<feature type="transmembrane region" description="Helical" evidence="5">
    <location>
        <begin position="42"/>
        <end position="65"/>
    </location>
</feature>
<evidence type="ECO:0000313" key="7">
    <source>
        <dbReference type="Proteomes" id="UP000094472"/>
    </source>
</evidence>
<comment type="caution">
    <text evidence="6">The sequence shown here is derived from an EMBL/GenBank/DDBJ whole genome shotgun (WGS) entry which is preliminary data.</text>
</comment>
<dbReference type="Pfam" id="PF07264">
    <property type="entry name" value="EI24"/>
    <property type="match status" value="1"/>
</dbReference>
<dbReference type="Proteomes" id="UP000094472">
    <property type="component" value="Unassembled WGS sequence"/>
</dbReference>
<comment type="subcellular location">
    <subcellularLocation>
        <location evidence="1">Membrane</location>
        <topology evidence="1">Multi-pass membrane protein</topology>
    </subcellularLocation>
</comment>
<gene>
    <name evidence="6" type="ORF">AUC69_12035</name>
</gene>
<evidence type="ECO:0000256" key="4">
    <source>
        <dbReference type="ARBA" id="ARBA00023136"/>
    </source>
</evidence>
<keyword evidence="3 5" id="KW-1133">Transmembrane helix</keyword>
<organism evidence="6 7">
    <name type="scientific">Methyloceanibacter superfactus</name>
    <dbReference type="NCBI Taxonomy" id="1774969"/>
    <lineage>
        <taxon>Bacteria</taxon>
        <taxon>Pseudomonadati</taxon>
        <taxon>Pseudomonadota</taxon>
        <taxon>Alphaproteobacteria</taxon>
        <taxon>Hyphomicrobiales</taxon>
        <taxon>Hyphomicrobiaceae</taxon>
        <taxon>Methyloceanibacter</taxon>
    </lineage>
</organism>
<reference evidence="6 7" key="1">
    <citation type="journal article" date="2016" name="Environ. Microbiol.">
        <title>New Methyloceanibacter diversity from North Sea sediments includes methanotroph containing solely the soluble methane monooxygenase.</title>
        <authorList>
            <person name="Vekeman B."/>
            <person name="Kerckhof F.M."/>
            <person name="Cremers G."/>
            <person name="de Vos P."/>
            <person name="Vandamme P."/>
            <person name="Boon N."/>
            <person name="Op den Camp H.J."/>
            <person name="Heylen K."/>
        </authorList>
    </citation>
    <scope>NUCLEOTIDE SEQUENCE [LARGE SCALE GENOMIC DNA]</scope>
    <source>
        <strain evidence="6 7">R-67175</strain>
    </source>
</reference>
<protein>
    <recommendedName>
        <fullName evidence="8">Cysteine biosynthesis protein CysZ</fullName>
    </recommendedName>
</protein>
<keyword evidence="2 5" id="KW-0812">Transmembrane</keyword>
<dbReference type="InterPro" id="IPR059112">
    <property type="entry name" value="CysZ/EI24"/>
</dbReference>
<feature type="transmembrane region" description="Helical" evidence="5">
    <location>
        <begin position="158"/>
        <end position="189"/>
    </location>
</feature>
<dbReference type="AlphaFoldDB" id="A0A1E3VWL6"/>
<evidence type="ECO:0000256" key="5">
    <source>
        <dbReference type="SAM" id="Phobius"/>
    </source>
</evidence>
<evidence type="ECO:0000256" key="2">
    <source>
        <dbReference type="ARBA" id="ARBA00022692"/>
    </source>
</evidence>
<dbReference type="STRING" id="1774969.AUC69_12035"/>
<dbReference type="NCBIfam" id="NF009407">
    <property type="entry name" value="PRK12768.1"/>
    <property type="match status" value="1"/>
</dbReference>
<sequence length="207" mass="22493">MIKCVGFTLALLAALIVAVEWSFTHFVAWPDWIETAIQWLGGLALVAASIFLIPPVTSLIAGLYLDDIAGQVERSAFPSDPPGRELPTAKSIWLAIKFFTVVLAVNLLALFLLLIPGVNLVAFYVGNGYLLGREYFELAAMRHVSAAEAKRLRKSNRLTVLLCGLLIAGLASVPILNLVTPLFATGFMVRMYKRMAVRGGFSSRVVG</sequence>
<proteinExistence type="predicted"/>
<dbReference type="EMBL" id="LPWF01000026">
    <property type="protein sequence ID" value="ODR97346.1"/>
    <property type="molecule type" value="Genomic_DNA"/>
</dbReference>
<evidence type="ECO:0000313" key="6">
    <source>
        <dbReference type="EMBL" id="ODR97346.1"/>
    </source>
</evidence>
<evidence type="ECO:0000256" key="1">
    <source>
        <dbReference type="ARBA" id="ARBA00004141"/>
    </source>
</evidence>
<evidence type="ECO:0000256" key="3">
    <source>
        <dbReference type="ARBA" id="ARBA00022989"/>
    </source>
</evidence>
<keyword evidence="7" id="KW-1185">Reference proteome</keyword>
<keyword evidence="4 5" id="KW-0472">Membrane</keyword>
<name>A0A1E3VWL6_9HYPH</name>
<evidence type="ECO:0008006" key="8">
    <source>
        <dbReference type="Google" id="ProtNLM"/>
    </source>
</evidence>